<gene>
    <name evidence="2" type="ORF">J2T19_002123</name>
</gene>
<comment type="caution">
    <text evidence="2">The sequence shown here is derived from an EMBL/GenBank/DDBJ whole genome shotgun (WGS) entry which is preliminary data.</text>
</comment>
<keyword evidence="3" id="KW-1185">Reference proteome</keyword>
<reference evidence="2 3" key="1">
    <citation type="submission" date="2023-07" db="EMBL/GenBank/DDBJ databases">
        <title>Sorghum-associated microbial communities from plants grown in Nebraska, USA.</title>
        <authorList>
            <person name="Schachtman D."/>
        </authorList>
    </citation>
    <scope>NUCLEOTIDE SEQUENCE [LARGE SCALE GENOMIC DNA]</scope>
    <source>
        <strain evidence="2 3">DS1314</strain>
    </source>
</reference>
<protein>
    <submittedName>
        <fullName evidence="2">Quinol-cytochrome oxidoreductase complex cytochrome b subunit</fullName>
    </submittedName>
</protein>
<dbReference type="EMBL" id="JAUSTI010000005">
    <property type="protein sequence ID" value="MDQ0170675.1"/>
    <property type="molecule type" value="Genomic_DNA"/>
</dbReference>
<dbReference type="Gene3D" id="1.20.810.10">
    <property type="entry name" value="Cytochrome Bc1 Complex, Chain C"/>
    <property type="match status" value="1"/>
</dbReference>
<evidence type="ECO:0000313" key="3">
    <source>
        <dbReference type="Proteomes" id="UP001233836"/>
    </source>
</evidence>
<proteinExistence type="predicted"/>
<dbReference type="InterPro" id="IPR016174">
    <property type="entry name" value="Di-haem_cyt_TM"/>
</dbReference>
<evidence type="ECO:0000256" key="1">
    <source>
        <dbReference type="SAM" id="Phobius"/>
    </source>
</evidence>
<dbReference type="RefSeq" id="WP_307215425.1">
    <property type="nucleotide sequence ID" value="NZ_JAUSTI010000005.1"/>
</dbReference>
<keyword evidence="1" id="KW-0812">Transmembrane</keyword>
<feature type="transmembrane region" description="Helical" evidence="1">
    <location>
        <begin position="65"/>
        <end position="85"/>
    </location>
</feature>
<accession>A0ABT9WC10</accession>
<evidence type="ECO:0000313" key="2">
    <source>
        <dbReference type="EMBL" id="MDQ0170675.1"/>
    </source>
</evidence>
<dbReference type="Proteomes" id="UP001233836">
    <property type="component" value="Unassembled WGS sequence"/>
</dbReference>
<sequence>MRLNKPLVLESIIVSLLLTVGIICWQVIQGMILTYQYKPDIVASYTSMEKLQSKVVFGTVFRADLTFMLLIGAGLFLFTCLYYRVRSRMKQRKARL</sequence>
<keyword evidence="1" id="KW-1133">Transmembrane helix</keyword>
<organism evidence="2 3">
    <name type="scientific">Paenibacillus tundrae</name>
    <dbReference type="NCBI Taxonomy" id="528187"/>
    <lineage>
        <taxon>Bacteria</taxon>
        <taxon>Bacillati</taxon>
        <taxon>Bacillota</taxon>
        <taxon>Bacilli</taxon>
        <taxon>Bacillales</taxon>
        <taxon>Paenibacillaceae</taxon>
        <taxon>Paenibacillus</taxon>
    </lineage>
</organism>
<dbReference type="SUPFAM" id="SSF81342">
    <property type="entry name" value="Transmembrane di-heme cytochromes"/>
    <property type="match status" value="1"/>
</dbReference>
<keyword evidence="1" id="KW-0472">Membrane</keyword>
<feature type="transmembrane region" description="Helical" evidence="1">
    <location>
        <begin position="7"/>
        <end position="28"/>
    </location>
</feature>
<dbReference type="InterPro" id="IPR027387">
    <property type="entry name" value="Cytb/b6-like_sf"/>
</dbReference>
<name>A0ABT9WC10_9BACL</name>